<keyword evidence="4 6" id="KW-1133">Transmembrane helix</keyword>
<dbReference type="PANTHER" id="PTHR30093">
    <property type="entry name" value="GENERAL SECRETION PATHWAY PROTEIN G"/>
    <property type="match status" value="1"/>
</dbReference>
<dbReference type="PANTHER" id="PTHR30093:SF44">
    <property type="entry name" value="TYPE II SECRETION SYSTEM CORE PROTEIN G"/>
    <property type="match status" value="1"/>
</dbReference>
<evidence type="ECO:0000256" key="3">
    <source>
        <dbReference type="ARBA" id="ARBA00022692"/>
    </source>
</evidence>
<dbReference type="EMBL" id="MHOZ01000012">
    <property type="protein sequence ID" value="OGZ74096.1"/>
    <property type="molecule type" value="Genomic_DNA"/>
</dbReference>
<keyword evidence="2" id="KW-0488">Methylation</keyword>
<organism evidence="7 8">
    <name type="scientific">Candidatus Staskawiczbacteria bacterium RIFCSPLOWO2_01_FULL_37_25b</name>
    <dbReference type="NCBI Taxonomy" id="1802213"/>
    <lineage>
        <taxon>Bacteria</taxon>
        <taxon>Candidatus Staskawicziibacteriota</taxon>
    </lineage>
</organism>
<protein>
    <recommendedName>
        <fullName evidence="9">Type II secretion system protein GspG C-terminal domain-containing protein</fullName>
    </recommendedName>
</protein>
<keyword evidence="5 6" id="KW-0472">Membrane</keyword>
<sequence length="149" mass="15338">MQNKKNKLLTGFTIIELIVVIAIIAVLATIVLVNVTSYINKGKDSSIKGNMANMMTIAAAYYDDSSTAGGNGDYLGLANNAAYAAGFIAIEDANGGDAASDEITTLGDAWCIESGLNDTTVTNWCVDSTGYKGSTAECDATTADCAADA</sequence>
<dbReference type="Gene3D" id="3.30.700.10">
    <property type="entry name" value="Glycoprotein, Type 4 Pilin"/>
    <property type="match status" value="1"/>
</dbReference>
<gene>
    <name evidence="7" type="ORF">A2998_00290</name>
</gene>
<evidence type="ECO:0000256" key="5">
    <source>
        <dbReference type="ARBA" id="ARBA00023136"/>
    </source>
</evidence>
<name>A0A1G2IH41_9BACT</name>
<accession>A0A1G2IH41</accession>
<dbReference type="Proteomes" id="UP000178826">
    <property type="component" value="Unassembled WGS sequence"/>
</dbReference>
<dbReference type="NCBIfam" id="TIGR02532">
    <property type="entry name" value="IV_pilin_GFxxxE"/>
    <property type="match status" value="1"/>
</dbReference>
<dbReference type="InterPro" id="IPR012902">
    <property type="entry name" value="N_methyl_site"/>
</dbReference>
<proteinExistence type="predicted"/>
<evidence type="ECO:0000256" key="2">
    <source>
        <dbReference type="ARBA" id="ARBA00022481"/>
    </source>
</evidence>
<dbReference type="InterPro" id="IPR045584">
    <property type="entry name" value="Pilin-like"/>
</dbReference>
<evidence type="ECO:0000256" key="4">
    <source>
        <dbReference type="ARBA" id="ARBA00022989"/>
    </source>
</evidence>
<evidence type="ECO:0008006" key="9">
    <source>
        <dbReference type="Google" id="ProtNLM"/>
    </source>
</evidence>
<evidence type="ECO:0000313" key="8">
    <source>
        <dbReference type="Proteomes" id="UP000178826"/>
    </source>
</evidence>
<dbReference type="GO" id="GO:0016020">
    <property type="term" value="C:membrane"/>
    <property type="evidence" value="ECO:0007669"/>
    <property type="project" value="UniProtKB-SubCell"/>
</dbReference>
<evidence type="ECO:0000256" key="1">
    <source>
        <dbReference type="ARBA" id="ARBA00004167"/>
    </source>
</evidence>
<dbReference type="SUPFAM" id="SSF54523">
    <property type="entry name" value="Pili subunits"/>
    <property type="match status" value="1"/>
</dbReference>
<feature type="transmembrane region" description="Helical" evidence="6">
    <location>
        <begin position="12"/>
        <end position="33"/>
    </location>
</feature>
<comment type="caution">
    <text evidence="7">The sequence shown here is derived from an EMBL/GenBank/DDBJ whole genome shotgun (WGS) entry which is preliminary data.</text>
</comment>
<comment type="subcellular location">
    <subcellularLocation>
        <location evidence="1">Membrane</location>
        <topology evidence="1">Single-pass membrane protein</topology>
    </subcellularLocation>
</comment>
<reference evidence="7 8" key="1">
    <citation type="journal article" date="2016" name="Nat. Commun.">
        <title>Thousands of microbial genomes shed light on interconnected biogeochemical processes in an aquifer system.</title>
        <authorList>
            <person name="Anantharaman K."/>
            <person name="Brown C.T."/>
            <person name="Hug L.A."/>
            <person name="Sharon I."/>
            <person name="Castelle C.J."/>
            <person name="Probst A.J."/>
            <person name="Thomas B.C."/>
            <person name="Singh A."/>
            <person name="Wilkins M.J."/>
            <person name="Karaoz U."/>
            <person name="Brodie E.L."/>
            <person name="Williams K.H."/>
            <person name="Hubbard S.S."/>
            <person name="Banfield J.F."/>
        </authorList>
    </citation>
    <scope>NUCLEOTIDE SEQUENCE [LARGE SCALE GENOMIC DNA]</scope>
</reference>
<dbReference type="AlphaFoldDB" id="A0A1G2IH41"/>
<keyword evidence="3 6" id="KW-0812">Transmembrane</keyword>
<evidence type="ECO:0000313" key="7">
    <source>
        <dbReference type="EMBL" id="OGZ74096.1"/>
    </source>
</evidence>
<evidence type="ECO:0000256" key="6">
    <source>
        <dbReference type="SAM" id="Phobius"/>
    </source>
</evidence>